<dbReference type="Pfam" id="PF02536">
    <property type="entry name" value="mTERF"/>
    <property type="match status" value="2"/>
</dbReference>
<accession>A0A830CVV1</accession>
<dbReference type="SMART" id="SM00733">
    <property type="entry name" value="Mterf"/>
    <property type="match status" value="7"/>
</dbReference>
<dbReference type="InterPro" id="IPR038538">
    <property type="entry name" value="MTERF_sf"/>
</dbReference>
<dbReference type="PANTHER" id="PTHR13068:SF133">
    <property type="entry name" value="MITOCHONDRIAL TRANSCRIPTION TERMINATION FACTOR FAMILY PROTEIN"/>
    <property type="match status" value="1"/>
</dbReference>
<evidence type="ECO:0008006" key="6">
    <source>
        <dbReference type="Google" id="ProtNLM"/>
    </source>
</evidence>
<dbReference type="GO" id="GO:0006353">
    <property type="term" value="P:DNA-templated transcription termination"/>
    <property type="evidence" value="ECO:0007669"/>
    <property type="project" value="UniProtKB-KW"/>
</dbReference>
<reference evidence="4" key="1">
    <citation type="submission" date="2020-07" db="EMBL/GenBank/DDBJ databases">
        <title>Ethylene signaling mediates host invasion by parasitic plants.</title>
        <authorList>
            <person name="Yoshida S."/>
        </authorList>
    </citation>
    <scope>NUCLEOTIDE SEQUENCE</scope>
    <source>
        <strain evidence="4">Okayama</strain>
    </source>
</reference>
<protein>
    <recommendedName>
        <fullName evidence="6">Mitochondrial transcription termination factor</fullName>
    </recommendedName>
</protein>
<proteinExistence type="inferred from homology"/>
<keyword evidence="5" id="KW-1185">Reference proteome</keyword>
<dbReference type="GO" id="GO:0003676">
    <property type="term" value="F:nucleic acid binding"/>
    <property type="evidence" value="ECO:0007669"/>
    <property type="project" value="InterPro"/>
</dbReference>
<keyword evidence="2" id="KW-0804">Transcription</keyword>
<dbReference type="FunFam" id="1.25.70.10:FF:000001">
    <property type="entry name" value="Mitochondrial transcription termination factor-like"/>
    <property type="match status" value="1"/>
</dbReference>
<dbReference type="AlphaFoldDB" id="A0A830CVV1"/>
<dbReference type="Gene3D" id="1.25.70.10">
    <property type="entry name" value="Transcription termination factor 3, mitochondrial"/>
    <property type="match status" value="1"/>
</dbReference>
<evidence type="ECO:0000256" key="1">
    <source>
        <dbReference type="ARBA" id="ARBA00007692"/>
    </source>
</evidence>
<dbReference type="OrthoDB" id="637682at2759"/>
<dbReference type="InterPro" id="IPR003690">
    <property type="entry name" value="MTERF"/>
</dbReference>
<dbReference type="EMBL" id="BMAC01000819">
    <property type="protein sequence ID" value="GFQ03327.1"/>
    <property type="molecule type" value="Genomic_DNA"/>
</dbReference>
<sequence length="397" mass="44120">MFAILCRRGLRVPPKTSIFVAQQFRAPQYAAVLARSCASYVCENASEKKSFTVSYLINSCGLSSTDAVSASNKLCIESPEKPDAVLKLLKEYGFADAHIYSIISRLPNVLLTRSPNKTLLPKLQFFSSIGVPVPLLVKRISAQPSVLNCSLKDSIIPSYNYLKTLLGSDERVAHVFRRAPRAFGCCWSQGINPNISMLRERGVPESSIVTLVMHQPSLLVTSKEKLAVVVDRAVEMGFDILESGFVDAIQVFCSMSESTLKQKMEVYTRCGWTESDINAAVLRYPLCLTLSEKKITETTDILVNELGCKPVDIAKSPMLLSYSLKKRIKPRCLVARVLNEKGLLKKTTSSMTTLLVLSEEKFLNRYIVKYEKVVPELLDIYRGKSAPAPEVDLSCDK</sequence>
<evidence type="ECO:0000256" key="2">
    <source>
        <dbReference type="ARBA" id="ARBA00022472"/>
    </source>
</evidence>
<keyword evidence="2" id="KW-0806">Transcription termination</keyword>
<comment type="caution">
    <text evidence="4">The sequence shown here is derived from an EMBL/GenBank/DDBJ whole genome shotgun (WGS) entry which is preliminary data.</text>
</comment>
<evidence type="ECO:0000313" key="4">
    <source>
        <dbReference type="EMBL" id="GFQ03327.1"/>
    </source>
</evidence>
<gene>
    <name evidence="4" type="ORF">PHJA_002476500</name>
</gene>
<comment type="similarity">
    <text evidence="1">Belongs to the mTERF family.</text>
</comment>
<dbReference type="PANTHER" id="PTHR13068">
    <property type="entry name" value="CGI-12 PROTEIN-RELATED"/>
    <property type="match status" value="1"/>
</dbReference>
<keyword evidence="3" id="KW-0809">Transit peptide</keyword>
<organism evidence="4 5">
    <name type="scientific">Phtheirospermum japonicum</name>
    <dbReference type="NCBI Taxonomy" id="374723"/>
    <lineage>
        <taxon>Eukaryota</taxon>
        <taxon>Viridiplantae</taxon>
        <taxon>Streptophyta</taxon>
        <taxon>Embryophyta</taxon>
        <taxon>Tracheophyta</taxon>
        <taxon>Spermatophyta</taxon>
        <taxon>Magnoliopsida</taxon>
        <taxon>eudicotyledons</taxon>
        <taxon>Gunneridae</taxon>
        <taxon>Pentapetalae</taxon>
        <taxon>asterids</taxon>
        <taxon>lamiids</taxon>
        <taxon>Lamiales</taxon>
        <taxon>Orobanchaceae</taxon>
        <taxon>Orobanchaceae incertae sedis</taxon>
        <taxon>Phtheirospermum</taxon>
    </lineage>
</organism>
<evidence type="ECO:0000313" key="5">
    <source>
        <dbReference type="Proteomes" id="UP000653305"/>
    </source>
</evidence>
<name>A0A830CVV1_9LAMI</name>
<keyword evidence="2" id="KW-0805">Transcription regulation</keyword>
<evidence type="ECO:0000256" key="3">
    <source>
        <dbReference type="ARBA" id="ARBA00022946"/>
    </source>
</evidence>
<dbReference type="Proteomes" id="UP000653305">
    <property type="component" value="Unassembled WGS sequence"/>
</dbReference>